<dbReference type="KEGG" id="fwa:DCMF_19955"/>
<dbReference type="InterPro" id="IPR031832">
    <property type="entry name" value="DUF4747"/>
</dbReference>
<proteinExistence type="predicted"/>
<dbReference type="EMBL" id="CP017634">
    <property type="protein sequence ID" value="ATW26732.1"/>
    <property type="molecule type" value="Genomic_DNA"/>
</dbReference>
<dbReference type="AlphaFoldDB" id="A0A3G1KWA4"/>
<sequence length="317" mass="36852">MVPKLYYAKVNVNSNIFQVYSGKTKIKDIMNKLYVQINDKEEYQKSDIRTIEDEEGNLKRIELKETFNFSDIDKFSDGVKNIITGKLVRRFPIHAEEFDPKTRKSEKVMHRNNSASTFFYFDLDNEIITFCEKQKLGYAQFLDAFQNLLDKFTDVGFEIFLIKDPFSIRERVEKAYKINRIKAIVIPPNVNEESLKNLYDKDIEKMGKANITKKTSIFEVNSKSQNGINPKATMVRTVLNLNEAYKTFSDGYGKLEVDGSNRDGSKFHFDSDEHSPYQTIINEEEKKSKIGFIEASKKGIVILRTKRTIERYVGKSE</sequence>
<evidence type="ECO:0008006" key="3">
    <source>
        <dbReference type="Google" id="ProtNLM"/>
    </source>
</evidence>
<dbReference type="Pfam" id="PF15931">
    <property type="entry name" value="DUF4747"/>
    <property type="match status" value="1"/>
</dbReference>
<protein>
    <recommendedName>
        <fullName evidence="3">DUF4747 family protein</fullName>
    </recommendedName>
</protein>
<evidence type="ECO:0000313" key="2">
    <source>
        <dbReference type="Proteomes" id="UP000323521"/>
    </source>
</evidence>
<gene>
    <name evidence="1" type="ORF">DCMF_19955</name>
</gene>
<keyword evidence="2" id="KW-1185">Reference proteome</keyword>
<dbReference type="Proteomes" id="UP000323521">
    <property type="component" value="Chromosome"/>
</dbReference>
<evidence type="ECO:0000313" key="1">
    <source>
        <dbReference type="EMBL" id="ATW26732.1"/>
    </source>
</evidence>
<accession>A0A3G1KWA4</accession>
<reference evidence="1 2" key="1">
    <citation type="submission" date="2016-10" db="EMBL/GenBank/DDBJ databases">
        <title>Complete Genome Sequence of Peptococcaceae strain DCMF.</title>
        <authorList>
            <person name="Edwards R.J."/>
            <person name="Holland S.I."/>
            <person name="Deshpande N.P."/>
            <person name="Wong Y.K."/>
            <person name="Ertan H."/>
            <person name="Manefield M."/>
            <person name="Russell T.L."/>
            <person name="Lee M.J."/>
        </authorList>
    </citation>
    <scope>NUCLEOTIDE SEQUENCE [LARGE SCALE GENOMIC DNA]</scope>
    <source>
        <strain evidence="1 2">DCMF</strain>
    </source>
</reference>
<name>A0A3G1KWA4_FORW1</name>
<organism evidence="1 2">
    <name type="scientific">Formimonas warabiya</name>
    <dbReference type="NCBI Taxonomy" id="1761012"/>
    <lineage>
        <taxon>Bacteria</taxon>
        <taxon>Bacillati</taxon>
        <taxon>Bacillota</taxon>
        <taxon>Clostridia</taxon>
        <taxon>Eubacteriales</taxon>
        <taxon>Peptococcaceae</taxon>
        <taxon>Candidatus Formimonas</taxon>
    </lineage>
</organism>